<evidence type="ECO:0000313" key="4">
    <source>
        <dbReference type="Proteomes" id="UP001300261"/>
    </source>
</evidence>
<proteinExistence type="predicted"/>
<dbReference type="RefSeq" id="WP_265966253.1">
    <property type="nucleotide sequence ID" value="NZ_JAPEVI010000003.1"/>
</dbReference>
<name>A0ABT3R8J0_9HYPH</name>
<accession>A0ABT3R8J0</accession>
<keyword evidence="2" id="KW-1133">Transmembrane helix</keyword>
<keyword evidence="2" id="KW-0812">Transmembrane</keyword>
<keyword evidence="4" id="KW-1185">Reference proteome</keyword>
<reference evidence="3 4" key="1">
    <citation type="journal article" date="2016" name="Int. J. Syst. Evol. Microbiol.">
        <title>Labrenzia salina sp. nov., isolated from the rhizosphere of the halophyte Arthrocnemum macrostachyum.</title>
        <authorList>
            <person name="Camacho M."/>
            <person name="Redondo-Gomez S."/>
            <person name="Rodriguez-Llorente I."/>
            <person name="Rohde M."/>
            <person name="Sproer C."/>
            <person name="Schumann P."/>
            <person name="Klenk H.P."/>
            <person name="Montero-Calasanz M.D.C."/>
        </authorList>
    </citation>
    <scope>NUCLEOTIDE SEQUENCE [LARGE SCALE GENOMIC DNA]</scope>
    <source>
        <strain evidence="3 4">DSM 29163</strain>
    </source>
</reference>
<feature type="region of interest" description="Disordered" evidence="1">
    <location>
        <begin position="32"/>
        <end position="64"/>
    </location>
</feature>
<feature type="transmembrane region" description="Helical" evidence="2">
    <location>
        <begin position="6"/>
        <end position="25"/>
    </location>
</feature>
<evidence type="ECO:0000256" key="2">
    <source>
        <dbReference type="SAM" id="Phobius"/>
    </source>
</evidence>
<organism evidence="3 4">
    <name type="scientific">Roseibium salinum</name>
    <dbReference type="NCBI Taxonomy" id="1604349"/>
    <lineage>
        <taxon>Bacteria</taxon>
        <taxon>Pseudomonadati</taxon>
        <taxon>Pseudomonadota</taxon>
        <taxon>Alphaproteobacteria</taxon>
        <taxon>Hyphomicrobiales</taxon>
        <taxon>Stappiaceae</taxon>
        <taxon>Roseibium</taxon>
    </lineage>
</organism>
<protein>
    <submittedName>
        <fullName evidence="3">Uncharacterized protein</fullName>
    </submittedName>
</protein>
<feature type="compositionally biased region" description="Basic and acidic residues" evidence="1">
    <location>
        <begin position="53"/>
        <end position="64"/>
    </location>
</feature>
<dbReference type="Proteomes" id="UP001300261">
    <property type="component" value="Unassembled WGS sequence"/>
</dbReference>
<gene>
    <name evidence="3" type="ORF">ON753_23995</name>
</gene>
<evidence type="ECO:0000256" key="1">
    <source>
        <dbReference type="SAM" id="MobiDB-lite"/>
    </source>
</evidence>
<comment type="caution">
    <text evidence="3">The sequence shown here is derived from an EMBL/GenBank/DDBJ whole genome shotgun (WGS) entry which is preliminary data.</text>
</comment>
<dbReference type="EMBL" id="JAPEVI010000003">
    <property type="protein sequence ID" value="MCX2725381.1"/>
    <property type="molecule type" value="Genomic_DNA"/>
</dbReference>
<evidence type="ECO:0000313" key="3">
    <source>
        <dbReference type="EMBL" id="MCX2725381.1"/>
    </source>
</evidence>
<keyword evidence="2" id="KW-0472">Membrane</keyword>
<sequence length="64" mass="7102">MTPLLVILGSLVAVGCLVGLVFYWADLKEEQQRAPSDQDWEPDVGTSEIETDIQQRSEIPGKND</sequence>